<evidence type="ECO:0000313" key="12">
    <source>
        <dbReference type="EMBL" id="KAK4269609.1"/>
    </source>
</evidence>
<feature type="signal peptide" evidence="10">
    <location>
        <begin position="1"/>
        <end position="22"/>
    </location>
</feature>
<evidence type="ECO:0000256" key="10">
    <source>
        <dbReference type="SAM" id="SignalP"/>
    </source>
</evidence>
<evidence type="ECO:0000256" key="1">
    <source>
        <dbReference type="ARBA" id="ARBA00004370"/>
    </source>
</evidence>
<evidence type="ECO:0000256" key="4">
    <source>
        <dbReference type="ARBA" id="ARBA00022729"/>
    </source>
</evidence>
<dbReference type="Gene3D" id="3.30.200.20">
    <property type="entry name" value="Phosphorylase Kinase, domain 1"/>
    <property type="match status" value="1"/>
</dbReference>
<dbReference type="Gene3D" id="3.80.10.10">
    <property type="entry name" value="Ribonuclease Inhibitor"/>
    <property type="match status" value="1"/>
</dbReference>
<evidence type="ECO:0000256" key="7">
    <source>
        <dbReference type="ARBA" id="ARBA00023136"/>
    </source>
</evidence>
<keyword evidence="5" id="KW-0677">Repeat</keyword>
<dbReference type="Pfam" id="PF13855">
    <property type="entry name" value="LRR_8"/>
    <property type="match status" value="1"/>
</dbReference>
<dbReference type="InterPro" id="IPR032675">
    <property type="entry name" value="LRR_dom_sf"/>
</dbReference>
<reference evidence="12" key="1">
    <citation type="submission" date="2023-10" db="EMBL/GenBank/DDBJ databases">
        <title>Chromosome-level genome of the transformable northern wattle, Acacia crassicarpa.</title>
        <authorList>
            <person name="Massaro I."/>
            <person name="Sinha N.R."/>
            <person name="Poethig S."/>
            <person name="Leichty A.R."/>
        </authorList>
    </citation>
    <scope>NUCLEOTIDE SEQUENCE</scope>
    <source>
        <strain evidence="12">Acra3RX</strain>
        <tissue evidence="12">Leaf</tissue>
    </source>
</reference>
<dbReference type="Proteomes" id="UP001293593">
    <property type="component" value="Unassembled WGS sequence"/>
</dbReference>
<dbReference type="PROSITE" id="PS50011">
    <property type="entry name" value="PROTEIN_KINASE_DOM"/>
    <property type="match status" value="1"/>
</dbReference>
<dbReference type="PANTHER" id="PTHR48007:SF13">
    <property type="entry name" value="PROTEIN STRUBBELIG-RECEPTOR FAMILY 4"/>
    <property type="match status" value="1"/>
</dbReference>
<name>A0AAE1JKC0_9FABA</name>
<evidence type="ECO:0000313" key="13">
    <source>
        <dbReference type="Proteomes" id="UP001293593"/>
    </source>
</evidence>
<keyword evidence="13" id="KW-1185">Reference proteome</keyword>
<feature type="transmembrane region" description="Helical" evidence="9">
    <location>
        <begin position="257"/>
        <end position="280"/>
    </location>
</feature>
<feature type="chain" id="PRO_5042125084" description="Protein kinase domain-containing protein" evidence="10">
    <location>
        <begin position="23"/>
        <end position="676"/>
    </location>
</feature>
<dbReference type="SUPFAM" id="SSF56112">
    <property type="entry name" value="Protein kinase-like (PK-like)"/>
    <property type="match status" value="1"/>
</dbReference>
<dbReference type="FunFam" id="3.30.200.20:FF:000125">
    <property type="entry name" value="Protein STRUBBELIG-RECEPTOR FAMILY 8"/>
    <property type="match status" value="1"/>
</dbReference>
<dbReference type="Pfam" id="PF07714">
    <property type="entry name" value="PK_Tyr_Ser-Thr"/>
    <property type="match status" value="1"/>
</dbReference>
<keyword evidence="4 10" id="KW-0732">Signal</keyword>
<comment type="caution">
    <text evidence="12">The sequence shown here is derived from an EMBL/GenBank/DDBJ whole genome shotgun (WGS) entry which is preliminary data.</text>
</comment>
<proteinExistence type="predicted"/>
<protein>
    <recommendedName>
        <fullName evidence="11">Protein kinase domain-containing protein</fullName>
    </recommendedName>
</protein>
<evidence type="ECO:0000256" key="6">
    <source>
        <dbReference type="ARBA" id="ARBA00022989"/>
    </source>
</evidence>
<dbReference type="PROSITE" id="PS51450">
    <property type="entry name" value="LRR"/>
    <property type="match status" value="1"/>
</dbReference>
<organism evidence="12 13">
    <name type="scientific">Acacia crassicarpa</name>
    <name type="common">northern wattle</name>
    <dbReference type="NCBI Taxonomy" id="499986"/>
    <lineage>
        <taxon>Eukaryota</taxon>
        <taxon>Viridiplantae</taxon>
        <taxon>Streptophyta</taxon>
        <taxon>Embryophyta</taxon>
        <taxon>Tracheophyta</taxon>
        <taxon>Spermatophyta</taxon>
        <taxon>Magnoliopsida</taxon>
        <taxon>eudicotyledons</taxon>
        <taxon>Gunneridae</taxon>
        <taxon>Pentapetalae</taxon>
        <taxon>rosids</taxon>
        <taxon>fabids</taxon>
        <taxon>Fabales</taxon>
        <taxon>Fabaceae</taxon>
        <taxon>Caesalpinioideae</taxon>
        <taxon>mimosoid clade</taxon>
        <taxon>Acacieae</taxon>
        <taxon>Acacia</taxon>
    </lineage>
</organism>
<dbReference type="EMBL" id="JAWXYG010000006">
    <property type="protein sequence ID" value="KAK4269609.1"/>
    <property type="molecule type" value="Genomic_DNA"/>
</dbReference>
<gene>
    <name evidence="12" type="ORF">QN277_022744</name>
</gene>
<dbReference type="GO" id="GO:0005524">
    <property type="term" value="F:ATP binding"/>
    <property type="evidence" value="ECO:0007669"/>
    <property type="project" value="InterPro"/>
</dbReference>
<keyword evidence="8" id="KW-0675">Receptor</keyword>
<dbReference type="GO" id="GO:0004672">
    <property type="term" value="F:protein kinase activity"/>
    <property type="evidence" value="ECO:0007669"/>
    <property type="project" value="InterPro"/>
</dbReference>
<dbReference type="GO" id="GO:0016020">
    <property type="term" value="C:membrane"/>
    <property type="evidence" value="ECO:0007669"/>
    <property type="project" value="UniProtKB-SubCell"/>
</dbReference>
<accession>A0AAE1JKC0</accession>
<feature type="domain" description="Protein kinase" evidence="11">
    <location>
        <begin position="384"/>
        <end position="661"/>
    </location>
</feature>
<dbReference type="FunFam" id="3.80.10.10:FF:000062">
    <property type="entry name" value="protein STRUBBELIG-RECEPTOR FAMILY 3"/>
    <property type="match status" value="1"/>
</dbReference>
<evidence type="ECO:0000256" key="5">
    <source>
        <dbReference type="ARBA" id="ARBA00022737"/>
    </source>
</evidence>
<dbReference type="InterPro" id="IPR000719">
    <property type="entry name" value="Prot_kinase_dom"/>
</dbReference>
<evidence type="ECO:0000256" key="8">
    <source>
        <dbReference type="ARBA" id="ARBA00023170"/>
    </source>
</evidence>
<sequence length="676" mass="73769">MRHNLAGLWISLLAIFTTAVHCRTDSQDVSALNGMYSSLTSHSQLEGWKSSGGDPCGDSWKGIKCSGSSVTKINLSGLGLTGSMGYQLANMASVTHFDLSKNNLNGDLPYQLPPNSRHIDLSKNSFTGVVPFSISEMTNLNTLNLAHNQLNNQLGDMFGKLTKLKQMDLSFNSLSGNLPQSFKSLSGLKKLDLQNNQLSGSIKVLGNLPLEELNVENNKFSGWIPAELKNISSLQTGGNSWSTPPPPPPEKGIGKPAVIGIVLGSIAFVLLVVSVIVAVVKKRSSLPPLRFLDEELNHHRSPTPLASQELSNNVSEFKPSDSALIDIKALPEVPSSSARSSASDCVQTLDDNEITNRLNAARSISIRVVHHFPFADLRAATGNFASSRLIGKGSIGCVYRAKYADGQVLAVKKLDSTKFLGSSPEEFSQIISKISHVHHPNIAKLVGYSSEQGDNMLVYEYFRNGSLHKFLHVSDDFSKPLTWNTRVKIALGTAQAIAYLHESCSPPIVHKNIKSSNIVLDSEFNPHLSDCGLASFHQRPSQNLGAGYKAPECSVPEAYTLKSDVYSFGVVMLELLTGRQPLDRSKPISEQFLVLWATPQLHDIVSLSNMVDPSLRGLYPPKSLSMLADIIAFCVRPEPKFRPQMSEVVVSLLRLVEHSNMNMREDLDLGMDDNDD</sequence>
<dbReference type="Gene3D" id="1.10.510.10">
    <property type="entry name" value="Transferase(Phosphotransferase) domain 1"/>
    <property type="match status" value="1"/>
</dbReference>
<dbReference type="AlphaFoldDB" id="A0AAE1JKC0"/>
<dbReference type="InterPro" id="IPR046959">
    <property type="entry name" value="PRK1-6/SRF4-like"/>
</dbReference>
<keyword evidence="6 9" id="KW-1133">Transmembrane helix</keyword>
<comment type="subcellular location">
    <subcellularLocation>
        <location evidence="1">Membrane</location>
    </subcellularLocation>
</comment>
<keyword evidence="2" id="KW-0433">Leucine-rich repeat</keyword>
<evidence type="ECO:0000256" key="3">
    <source>
        <dbReference type="ARBA" id="ARBA00022692"/>
    </source>
</evidence>
<evidence type="ECO:0000256" key="2">
    <source>
        <dbReference type="ARBA" id="ARBA00022614"/>
    </source>
</evidence>
<keyword evidence="7 9" id="KW-0472">Membrane</keyword>
<dbReference type="Pfam" id="PF00560">
    <property type="entry name" value="LRR_1"/>
    <property type="match status" value="2"/>
</dbReference>
<dbReference type="InterPro" id="IPR011009">
    <property type="entry name" value="Kinase-like_dom_sf"/>
</dbReference>
<dbReference type="InterPro" id="IPR001611">
    <property type="entry name" value="Leu-rich_rpt"/>
</dbReference>
<dbReference type="SUPFAM" id="SSF52058">
    <property type="entry name" value="L domain-like"/>
    <property type="match status" value="1"/>
</dbReference>
<dbReference type="InterPro" id="IPR013210">
    <property type="entry name" value="LRR_N_plant-typ"/>
</dbReference>
<dbReference type="PANTHER" id="PTHR48007">
    <property type="entry name" value="LEUCINE-RICH REPEAT RECEPTOR-LIKE PROTEIN KINASE PXC1"/>
    <property type="match status" value="1"/>
</dbReference>
<dbReference type="InterPro" id="IPR001245">
    <property type="entry name" value="Ser-Thr/Tyr_kinase_cat_dom"/>
</dbReference>
<evidence type="ECO:0000259" key="11">
    <source>
        <dbReference type="PROSITE" id="PS50011"/>
    </source>
</evidence>
<evidence type="ECO:0000256" key="9">
    <source>
        <dbReference type="SAM" id="Phobius"/>
    </source>
</evidence>
<dbReference type="Pfam" id="PF08263">
    <property type="entry name" value="LRRNT_2"/>
    <property type="match status" value="1"/>
</dbReference>
<dbReference type="FunFam" id="1.10.510.10:FF:000095">
    <property type="entry name" value="protein STRUBBELIG-RECEPTOR FAMILY 8"/>
    <property type="match status" value="1"/>
</dbReference>
<keyword evidence="3 9" id="KW-0812">Transmembrane</keyword>